<feature type="compositionally biased region" description="Low complexity" evidence="2">
    <location>
        <begin position="117"/>
        <end position="135"/>
    </location>
</feature>
<dbReference type="Proteomes" id="UP001550850">
    <property type="component" value="Unassembled WGS sequence"/>
</dbReference>
<dbReference type="EMBL" id="JBEZUR010000006">
    <property type="protein sequence ID" value="MEU3553774.1"/>
    <property type="molecule type" value="Genomic_DNA"/>
</dbReference>
<evidence type="ECO:0000256" key="1">
    <source>
        <dbReference type="SAM" id="Coils"/>
    </source>
</evidence>
<evidence type="ECO:0000313" key="4">
    <source>
        <dbReference type="Proteomes" id="UP001550850"/>
    </source>
</evidence>
<keyword evidence="4" id="KW-1185">Reference proteome</keyword>
<accession>A0ABV2YDH5</accession>
<sequence>MREESGGSCEGFAEGGTAARLKLAALLRSWWQEDPGRATQSSLARKLGERGVKTSQEMLSRYLHRTRPTVARRDVIRALHAVLERADAELAEALELHAAARGDDVGSAPAGAGGAAGPPVDQGTGARVGAGADRGSAGGSGAGGGAGAVGASGGVSGGRGERSSSASASAPVPVLAPVPVSTPAAAAIPAPTPASASAAMPAPAPVSVGAGASASAAAGEGTGVGIGTPVVPAVGVLGRVPLTVPRPRTGAGVVTGPASAAAPVAGAAPVSVVTEQDLRWRRWSAAVTAAAAAAAGMVLTAAVTLGDAQDTRLQAPPVCPVAPTSPAPPQPS</sequence>
<feature type="coiled-coil region" evidence="1">
    <location>
        <begin position="76"/>
        <end position="103"/>
    </location>
</feature>
<reference evidence="3 4" key="1">
    <citation type="submission" date="2024-06" db="EMBL/GenBank/DDBJ databases">
        <title>The Natural Products Discovery Center: Release of the First 8490 Sequenced Strains for Exploring Actinobacteria Biosynthetic Diversity.</title>
        <authorList>
            <person name="Kalkreuter E."/>
            <person name="Kautsar S.A."/>
            <person name="Yang D."/>
            <person name="Bader C.D."/>
            <person name="Teijaro C.N."/>
            <person name="Fluegel L."/>
            <person name="Davis C.M."/>
            <person name="Simpson J.R."/>
            <person name="Lauterbach L."/>
            <person name="Steele A.D."/>
            <person name="Gui C."/>
            <person name="Meng S."/>
            <person name="Li G."/>
            <person name="Viehrig K."/>
            <person name="Ye F."/>
            <person name="Su P."/>
            <person name="Kiefer A.F."/>
            <person name="Nichols A."/>
            <person name="Cepeda A.J."/>
            <person name="Yan W."/>
            <person name="Fan B."/>
            <person name="Jiang Y."/>
            <person name="Adhikari A."/>
            <person name="Zheng C.-J."/>
            <person name="Schuster L."/>
            <person name="Cowan T.M."/>
            <person name="Smanski M.J."/>
            <person name="Chevrette M.G."/>
            <person name="De Carvalho L.P.S."/>
            <person name="Shen B."/>
        </authorList>
    </citation>
    <scope>NUCLEOTIDE SEQUENCE [LARGE SCALE GENOMIC DNA]</scope>
    <source>
        <strain evidence="3 4">NPDC038104</strain>
    </source>
</reference>
<comment type="caution">
    <text evidence="3">The sequence shown here is derived from an EMBL/GenBank/DDBJ whole genome shotgun (WGS) entry which is preliminary data.</text>
</comment>
<evidence type="ECO:0000313" key="3">
    <source>
        <dbReference type="EMBL" id="MEU3553774.1"/>
    </source>
</evidence>
<feature type="region of interest" description="Disordered" evidence="2">
    <location>
        <begin position="105"/>
        <end position="171"/>
    </location>
</feature>
<protein>
    <recommendedName>
        <fullName evidence="5">Regulatory protein</fullName>
    </recommendedName>
</protein>
<keyword evidence="1" id="KW-0175">Coiled coil</keyword>
<proteinExistence type="predicted"/>
<evidence type="ECO:0008006" key="5">
    <source>
        <dbReference type="Google" id="ProtNLM"/>
    </source>
</evidence>
<name>A0ABV2YDH5_9ACTN</name>
<feature type="compositionally biased region" description="Gly residues" evidence="2">
    <location>
        <begin position="136"/>
        <end position="158"/>
    </location>
</feature>
<dbReference type="RefSeq" id="WP_159105684.1">
    <property type="nucleotide sequence ID" value="NZ_BEVZ01000005.1"/>
</dbReference>
<organism evidence="3 4">
    <name type="scientific">Streptomyces fragilis</name>
    <dbReference type="NCBI Taxonomy" id="67301"/>
    <lineage>
        <taxon>Bacteria</taxon>
        <taxon>Bacillati</taxon>
        <taxon>Actinomycetota</taxon>
        <taxon>Actinomycetes</taxon>
        <taxon>Kitasatosporales</taxon>
        <taxon>Streptomycetaceae</taxon>
        <taxon>Streptomyces</taxon>
    </lineage>
</organism>
<gene>
    <name evidence="3" type="ORF">AB0E65_06040</name>
</gene>
<evidence type="ECO:0000256" key="2">
    <source>
        <dbReference type="SAM" id="MobiDB-lite"/>
    </source>
</evidence>